<dbReference type="Proteomes" id="UP000838102">
    <property type="component" value="Unassembled WGS sequence"/>
</dbReference>
<gene>
    <name evidence="1" type="ORF">LMG032447_01177</name>
</gene>
<dbReference type="InterPro" id="IPR053916">
    <property type="entry name" value="DUF6978"/>
</dbReference>
<evidence type="ECO:0000313" key="2">
    <source>
        <dbReference type="Proteomes" id="UP000838102"/>
    </source>
</evidence>
<dbReference type="EMBL" id="CAKOEU010000005">
    <property type="protein sequence ID" value="CAH1855848.1"/>
    <property type="molecule type" value="Genomic_DNA"/>
</dbReference>
<dbReference type="Pfam" id="PF22398">
    <property type="entry name" value="DUF6978"/>
    <property type="match status" value="1"/>
</dbReference>
<reference evidence="1" key="1">
    <citation type="submission" date="2022-03" db="EMBL/GenBank/DDBJ databases">
        <authorList>
            <person name="Hettiarachchi G."/>
        </authorList>
    </citation>
    <scope>NUCLEOTIDE SEQUENCE</scope>
    <source>
        <strain evidence="1">LMG 32447</strain>
    </source>
</reference>
<comment type="caution">
    <text evidence="1">The sequence shown here is derived from an EMBL/GenBank/DDBJ whole genome shotgun (WGS) entry which is preliminary data.</text>
</comment>
<dbReference type="RefSeq" id="WP_248706550.1">
    <property type="nucleotide sequence ID" value="NZ_CAKOET010000005.1"/>
</dbReference>
<organism evidence="1 2">
    <name type="scientific">Convivina praedatoris</name>
    <dbReference type="NCBI Taxonomy" id="2880963"/>
    <lineage>
        <taxon>Bacteria</taxon>
        <taxon>Bacillati</taxon>
        <taxon>Bacillota</taxon>
        <taxon>Bacilli</taxon>
        <taxon>Lactobacillales</taxon>
        <taxon>Lactobacillaceae</taxon>
        <taxon>Convivina</taxon>
    </lineage>
</organism>
<accession>A0ABM9D4R2</accession>
<name>A0ABM9D4R2_9LACO</name>
<evidence type="ECO:0000313" key="1">
    <source>
        <dbReference type="EMBL" id="CAH1855848.1"/>
    </source>
</evidence>
<proteinExistence type="predicted"/>
<protein>
    <submittedName>
        <fullName evidence="1">Uncharacterized protein</fullName>
    </submittedName>
</protein>
<sequence length="165" mass="19467">MTTYDLDHLTFINKIELLYAEKSLKHSMKLDELLIAQLIPVISSEKMKLYDKHNNLVQFSEDGILYEINTYQGIESDHFSVGIRFNKYDYFMIRFDFGKTLRHTNNMNTENEEIIEGSHLHFYSHTDKSVSKNVIPIDKLKKFIHLNCLADTLQMVIQYTNIIIE</sequence>
<keyword evidence="2" id="KW-1185">Reference proteome</keyword>